<dbReference type="Proteomes" id="UP000001031">
    <property type="component" value="Chromosome"/>
</dbReference>
<keyword evidence="2" id="KW-1185">Reference proteome</keyword>
<dbReference type="EMBL" id="CP001071">
    <property type="protein sequence ID" value="ACD04792.1"/>
    <property type="molecule type" value="Genomic_DNA"/>
</dbReference>
<proteinExistence type="predicted"/>
<dbReference type="InterPro" id="IPR010719">
    <property type="entry name" value="MnmM_MeTrfase"/>
</dbReference>
<name>B2UQQ7_AKKM8</name>
<evidence type="ECO:0000313" key="1">
    <source>
        <dbReference type="EMBL" id="ACD04792.1"/>
    </source>
</evidence>
<gene>
    <name evidence="1" type="ordered locus">Amuc_0960</name>
</gene>
<keyword evidence="1" id="KW-0808">Transferase</keyword>
<dbReference type="GO" id="GO:0008168">
    <property type="term" value="F:methyltransferase activity"/>
    <property type="evidence" value="ECO:0007669"/>
    <property type="project" value="UniProtKB-KW"/>
</dbReference>
<dbReference type="Pfam" id="PF06962">
    <property type="entry name" value="rRNA_methylase"/>
    <property type="match status" value="1"/>
</dbReference>
<organism evidence="1 2">
    <name type="scientific">Akkermansia muciniphila (strain ATCC BAA-835 / DSM 22959 / JCM 33894 / BCRC 81048 / CCUG 64013 / CIP 107961 / Muc)</name>
    <dbReference type="NCBI Taxonomy" id="349741"/>
    <lineage>
        <taxon>Bacteria</taxon>
        <taxon>Pseudomonadati</taxon>
        <taxon>Verrucomicrobiota</taxon>
        <taxon>Verrucomicrobiia</taxon>
        <taxon>Verrucomicrobiales</taxon>
        <taxon>Akkermansiaceae</taxon>
        <taxon>Akkermansia</taxon>
    </lineage>
</organism>
<protein>
    <submittedName>
        <fullName evidence="1">Putative rRNA methylase</fullName>
    </submittedName>
</protein>
<dbReference type="HOGENOM" id="CLU_079190_1_0_0"/>
<keyword evidence="1" id="KW-0489">Methyltransferase</keyword>
<dbReference type="STRING" id="349741.Amuc_0960"/>
<dbReference type="InterPro" id="IPR029063">
    <property type="entry name" value="SAM-dependent_MTases_sf"/>
</dbReference>
<dbReference type="AlphaFoldDB" id="B2UQQ7"/>
<dbReference type="PANTHER" id="PTHR35276">
    <property type="entry name" value="S-ADENOSYL-L-METHIONINE-DEPENDENT METHYLTRANSFERASES SUPERFAMILY PROTEIN"/>
    <property type="match status" value="1"/>
</dbReference>
<dbReference type="GO" id="GO:0032259">
    <property type="term" value="P:methylation"/>
    <property type="evidence" value="ECO:0007669"/>
    <property type="project" value="UniProtKB-KW"/>
</dbReference>
<dbReference type="PANTHER" id="PTHR35276:SF1">
    <property type="entry name" value="TRNA (MNM(5)S(2)U34)-METHYLTRANSFERASE, CHLOROPLASTIC"/>
    <property type="match status" value="1"/>
</dbReference>
<dbReference type="eggNOG" id="COG2519">
    <property type="taxonomic scope" value="Bacteria"/>
</dbReference>
<evidence type="ECO:0000313" key="2">
    <source>
        <dbReference type="Proteomes" id="UP000001031"/>
    </source>
</evidence>
<dbReference type="SUPFAM" id="SSF53335">
    <property type="entry name" value="S-adenosyl-L-methionine-dependent methyltransferases"/>
    <property type="match status" value="1"/>
</dbReference>
<dbReference type="PaxDb" id="349741-Amuc_0960"/>
<sequence length="235" mass="25612">MREHAEGFMPLPNTRPAKKQPVILPAPEFHKRIVIQARLLYNPVMKCSLLSRPMTCAHDWISRVVSPGDAVVDATAGNGHDTVFLARLVGTSGQVHAFDVQEEAIRATRERLEKEGLLTPSVQLHLASHDRLAELVGGPVKAIVFNLGYLPGGDKKTVTRTECTLAALEQAAALIAPNGLLSVMCYPGHEGGKEEAEAVEAFLSRLPHHSWRAGKYQLLNTGTPAPFQICAFRLD</sequence>
<dbReference type="KEGG" id="amu:Amuc_0960"/>
<accession>B2UQQ7</accession>
<reference evidence="2" key="1">
    <citation type="journal article" date="2011" name="PLoS ONE">
        <title>The genome of Akkermansia muciniphila, a dedicated intestinal mucin degrader, and its use in exploring intestinal metagenomes.</title>
        <authorList>
            <person name="van Passel M.W."/>
            <person name="Kant R."/>
            <person name="Zoetendal E.G."/>
            <person name="Plugge C.M."/>
            <person name="Derrien M."/>
            <person name="Malfatti S.A."/>
            <person name="Chain P.S."/>
            <person name="Woyke T."/>
            <person name="Palva A."/>
            <person name="de Vos W.M."/>
            <person name="Smidt H."/>
        </authorList>
    </citation>
    <scope>NUCLEOTIDE SEQUENCE [LARGE SCALE GENOMIC DNA]</scope>
    <source>
        <strain evidence="2">ATCC BAA-835 / DSM 22959 / JCM 33894 / BCRC 81048 / CCUG 64013 / CIP 107961 / Muc</strain>
    </source>
</reference>
<dbReference type="Gene3D" id="3.40.50.150">
    <property type="entry name" value="Vaccinia Virus protein VP39"/>
    <property type="match status" value="1"/>
</dbReference>